<evidence type="ECO:0000256" key="1">
    <source>
        <dbReference type="ARBA" id="ARBA00022676"/>
    </source>
</evidence>
<evidence type="ECO:0000313" key="5">
    <source>
        <dbReference type="Ensembl" id="ENSCSAVP00000003489.1"/>
    </source>
</evidence>
<keyword evidence="6" id="KW-1185">Reference proteome</keyword>
<dbReference type="OMA" id="SECHFLV"/>
<dbReference type="STRING" id="51511.ENSCSAVP00000003489"/>
<keyword evidence="1 3" id="KW-0328">Glycosyltransferase</keyword>
<evidence type="ECO:0000256" key="3">
    <source>
        <dbReference type="PROSITE-ProRule" id="PRU00992"/>
    </source>
</evidence>
<proteinExistence type="inferred from homology"/>
<dbReference type="InterPro" id="IPR027350">
    <property type="entry name" value="GT23_dom"/>
</dbReference>
<comment type="caution">
    <text evidence="3">Lacks conserved residue(s) required for the propagation of feature annotation.</text>
</comment>
<dbReference type="GO" id="GO:0016758">
    <property type="term" value="F:hexosyltransferase activity"/>
    <property type="evidence" value="ECO:0007669"/>
    <property type="project" value="UniProtKB-UniRule"/>
</dbReference>
<dbReference type="Proteomes" id="UP000007875">
    <property type="component" value="Unassembled WGS sequence"/>
</dbReference>
<dbReference type="Gene3D" id="2.30.30.40">
    <property type="entry name" value="SH3 Domains"/>
    <property type="match status" value="1"/>
</dbReference>
<feature type="domain" description="GT23" evidence="4">
    <location>
        <begin position="1"/>
        <end position="39"/>
    </location>
</feature>
<dbReference type="SUPFAM" id="SSF50044">
    <property type="entry name" value="SH3-domain"/>
    <property type="match status" value="1"/>
</dbReference>
<keyword evidence="2 3" id="KW-0808">Transferase</keyword>
<sequence length="142" mass="16327">MLSECHFLVCTLSSEIGTIAMELKQSRHDSDVFYDVRSLEYDYGVTNGPSKIQLVKYASGEKLTPGEMQIHPGDLVIMTRNYWNGFYYGMNVRSRETGLYPTHKVINLPALIELPNTAVINALKEDYENYVPWLFNQTISFY</sequence>
<evidence type="ECO:0000259" key="4">
    <source>
        <dbReference type="PROSITE" id="PS51659"/>
    </source>
</evidence>
<dbReference type="eggNOG" id="KOG3705">
    <property type="taxonomic scope" value="Eukaryota"/>
</dbReference>
<name>H2YDU1_CIOSA</name>
<dbReference type="InParanoid" id="H2YDU1"/>
<accession>H2YDU1</accession>
<evidence type="ECO:0000256" key="2">
    <source>
        <dbReference type="ARBA" id="ARBA00022679"/>
    </source>
</evidence>
<dbReference type="HOGENOM" id="CLU_151375_0_0_1"/>
<protein>
    <recommendedName>
        <fullName evidence="4">GT23 domain-containing protein</fullName>
    </recommendedName>
</protein>
<dbReference type="PROSITE" id="PS51659">
    <property type="entry name" value="GT23"/>
    <property type="match status" value="1"/>
</dbReference>
<comment type="similarity">
    <text evidence="3">Belongs to the glycosyltransferase 23 family.</text>
</comment>
<organism evidence="5 6">
    <name type="scientific">Ciona savignyi</name>
    <name type="common">Pacific transparent sea squirt</name>
    <dbReference type="NCBI Taxonomy" id="51511"/>
    <lineage>
        <taxon>Eukaryota</taxon>
        <taxon>Metazoa</taxon>
        <taxon>Chordata</taxon>
        <taxon>Tunicata</taxon>
        <taxon>Ascidiacea</taxon>
        <taxon>Phlebobranchia</taxon>
        <taxon>Cionidae</taxon>
        <taxon>Ciona</taxon>
    </lineage>
</organism>
<reference evidence="5" key="3">
    <citation type="submission" date="2025-09" db="UniProtKB">
        <authorList>
            <consortium name="Ensembl"/>
        </authorList>
    </citation>
    <scope>IDENTIFICATION</scope>
</reference>
<reference evidence="5" key="2">
    <citation type="submission" date="2025-08" db="UniProtKB">
        <authorList>
            <consortium name="Ensembl"/>
        </authorList>
    </citation>
    <scope>IDENTIFICATION</scope>
</reference>
<dbReference type="Ensembl" id="ENSCSAVT00000003543.1">
    <property type="protein sequence ID" value="ENSCSAVP00000003489.1"/>
    <property type="gene ID" value="ENSCSAVG00000002073.1"/>
</dbReference>
<dbReference type="AlphaFoldDB" id="H2YDU1"/>
<dbReference type="InterPro" id="IPR036028">
    <property type="entry name" value="SH3-like_dom_sf"/>
</dbReference>
<evidence type="ECO:0000313" key="6">
    <source>
        <dbReference type="Proteomes" id="UP000007875"/>
    </source>
</evidence>
<dbReference type="GeneTree" id="ENSGT00530000063737"/>
<reference evidence="6" key="1">
    <citation type="submission" date="2003-08" db="EMBL/GenBank/DDBJ databases">
        <authorList>
            <person name="Birren B."/>
            <person name="Nusbaum C."/>
            <person name="Abebe A."/>
            <person name="Abouelleil A."/>
            <person name="Adekoya E."/>
            <person name="Ait-zahra M."/>
            <person name="Allen N."/>
            <person name="Allen T."/>
            <person name="An P."/>
            <person name="Anderson M."/>
            <person name="Anderson S."/>
            <person name="Arachchi H."/>
            <person name="Armbruster J."/>
            <person name="Bachantsang P."/>
            <person name="Baldwin J."/>
            <person name="Barry A."/>
            <person name="Bayul T."/>
            <person name="Blitshsteyn B."/>
            <person name="Bloom T."/>
            <person name="Blye J."/>
            <person name="Boguslavskiy L."/>
            <person name="Borowsky M."/>
            <person name="Boukhgalter B."/>
            <person name="Brunache A."/>
            <person name="Butler J."/>
            <person name="Calixte N."/>
            <person name="Calvo S."/>
            <person name="Camarata J."/>
            <person name="Campo K."/>
            <person name="Chang J."/>
            <person name="Cheshatsang Y."/>
            <person name="Citroen M."/>
            <person name="Collymore A."/>
            <person name="Considine T."/>
            <person name="Cook A."/>
            <person name="Cooke P."/>
            <person name="Corum B."/>
            <person name="Cuomo C."/>
            <person name="David R."/>
            <person name="Dawoe T."/>
            <person name="Degray S."/>
            <person name="Dodge S."/>
            <person name="Dooley K."/>
            <person name="Dorje P."/>
            <person name="Dorjee K."/>
            <person name="Dorris L."/>
            <person name="Duffey N."/>
            <person name="Dupes A."/>
            <person name="Elkins T."/>
            <person name="Engels R."/>
            <person name="Erickson J."/>
            <person name="Farina A."/>
            <person name="Faro S."/>
            <person name="Ferreira P."/>
            <person name="Fischer H."/>
            <person name="Fitzgerald M."/>
            <person name="Foley K."/>
            <person name="Gage D."/>
            <person name="Galagan J."/>
            <person name="Gearin G."/>
            <person name="Gnerre S."/>
            <person name="Gnirke A."/>
            <person name="Goyette A."/>
            <person name="Graham J."/>
            <person name="Grandbois E."/>
            <person name="Gyaltsen K."/>
            <person name="Hafez N."/>
            <person name="Hagopian D."/>
            <person name="Hagos B."/>
            <person name="Hall J."/>
            <person name="Hatcher B."/>
            <person name="Heller A."/>
            <person name="Higgins H."/>
            <person name="Honan T."/>
            <person name="Horn A."/>
            <person name="Houde N."/>
            <person name="Hughes L."/>
            <person name="Hulme W."/>
            <person name="Husby E."/>
            <person name="Iliev I."/>
            <person name="Jaffe D."/>
            <person name="Jones C."/>
            <person name="Kamal M."/>
            <person name="Kamat A."/>
            <person name="Kamvysselis M."/>
            <person name="Karlsson E."/>
            <person name="Kells C."/>
            <person name="Kieu A."/>
            <person name="Kisner P."/>
            <person name="Kodira C."/>
            <person name="Kulbokas E."/>
            <person name="Labutti K."/>
            <person name="Lama D."/>
            <person name="Landers T."/>
            <person name="Leger J."/>
            <person name="Levine S."/>
            <person name="Lewis D."/>
            <person name="Lewis T."/>
            <person name="Lindblad-toh K."/>
            <person name="Liu X."/>
            <person name="Lokyitsang T."/>
            <person name="Lokyitsang Y."/>
            <person name="Lucien O."/>
            <person name="Lui A."/>
            <person name="Ma L.J."/>
            <person name="Mabbitt R."/>
            <person name="Macdonald J."/>
            <person name="Maclean C."/>
            <person name="Major J."/>
            <person name="Manning J."/>
            <person name="Marabella R."/>
            <person name="Maru K."/>
            <person name="Matthews C."/>
            <person name="Mauceli E."/>
            <person name="Mccarthy M."/>
            <person name="Mcdonough S."/>
            <person name="Mcghee T."/>
            <person name="Meldrim J."/>
            <person name="Meneus L."/>
            <person name="Mesirov J."/>
            <person name="Mihalev A."/>
            <person name="Mihova T."/>
            <person name="Mikkelsen T."/>
            <person name="Mlenga V."/>
            <person name="Moru K."/>
            <person name="Mozes J."/>
            <person name="Mulrain L."/>
            <person name="Munson G."/>
            <person name="Naylor J."/>
            <person name="Newes C."/>
            <person name="Nguyen C."/>
            <person name="Nguyen N."/>
            <person name="Nguyen T."/>
            <person name="Nicol R."/>
            <person name="Nielsen C."/>
            <person name="Nizzari M."/>
            <person name="Norbu C."/>
            <person name="Norbu N."/>
            <person name="O'donnell P."/>
            <person name="Okoawo O."/>
            <person name="O'leary S."/>
            <person name="Omotosho B."/>
            <person name="O'neill K."/>
            <person name="Osman S."/>
            <person name="Parker S."/>
            <person name="Perrin D."/>
            <person name="Phunkhang P."/>
            <person name="Piqani B."/>
            <person name="Purcell S."/>
            <person name="Rachupka T."/>
            <person name="Ramasamy U."/>
            <person name="Rameau R."/>
            <person name="Ray V."/>
            <person name="Raymond C."/>
            <person name="Retta R."/>
            <person name="Richardson S."/>
            <person name="Rise C."/>
            <person name="Rodriguez J."/>
            <person name="Rogers J."/>
            <person name="Rogov P."/>
            <person name="Rutman M."/>
            <person name="Schupbach R."/>
            <person name="Seaman C."/>
            <person name="Settipalli S."/>
            <person name="Sharpe T."/>
            <person name="Sheridan J."/>
            <person name="Sherpa N."/>
            <person name="Shi J."/>
            <person name="Smirnov S."/>
            <person name="Smith C."/>
            <person name="Sougnez C."/>
            <person name="Spencer B."/>
            <person name="Stalker J."/>
            <person name="Stange-thomann N."/>
            <person name="Stavropoulos S."/>
            <person name="Stetson K."/>
            <person name="Stone C."/>
            <person name="Stone S."/>
            <person name="Stubbs M."/>
            <person name="Talamas J."/>
            <person name="Tchuinga P."/>
            <person name="Tenzing P."/>
            <person name="Tesfaye S."/>
            <person name="Theodore J."/>
            <person name="Thoulutsang Y."/>
            <person name="Topham K."/>
            <person name="Towey S."/>
            <person name="Tsamla T."/>
            <person name="Tsomo N."/>
            <person name="Vallee D."/>
            <person name="Vassiliev H."/>
            <person name="Venkataraman V."/>
            <person name="Vinson J."/>
            <person name="Vo A."/>
            <person name="Wade C."/>
            <person name="Wang S."/>
            <person name="Wangchuk T."/>
            <person name="Wangdi T."/>
            <person name="Whittaker C."/>
            <person name="Wilkinson J."/>
            <person name="Wu Y."/>
            <person name="Wyman D."/>
            <person name="Yadav S."/>
            <person name="Yang S."/>
            <person name="Yang X."/>
            <person name="Yeager S."/>
            <person name="Yee E."/>
            <person name="Young G."/>
            <person name="Zainoun J."/>
            <person name="Zembeck L."/>
            <person name="Zimmer A."/>
            <person name="Zody M."/>
            <person name="Lander E."/>
        </authorList>
    </citation>
    <scope>NUCLEOTIDE SEQUENCE [LARGE SCALE GENOMIC DNA]</scope>
</reference>